<dbReference type="RefSeq" id="WP_014216080.1">
    <property type="nucleotide sequence ID" value="NC_016605.1"/>
</dbReference>
<name>G8PB97_PEDCP</name>
<reference evidence="2 3" key="1">
    <citation type="journal article" date="2012" name="J. Bacteriol.">
        <title>Complete Genome Sequence of the Beer Spoilage Organism Pediococcus claussenii ATCC BAA-344T.</title>
        <authorList>
            <person name="Pittet V."/>
            <person name="Abegunde T."/>
            <person name="Marfleet T."/>
            <person name="Haakensen M."/>
            <person name="Morrow K."/>
            <person name="Jayaprakash T."/>
            <person name="Schroeder K."/>
            <person name="Trost B."/>
            <person name="Byrns S."/>
            <person name="Bergsveinson J."/>
            <person name="Kusalik A."/>
            <person name="Ziola B."/>
        </authorList>
    </citation>
    <scope>NUCLEOTIDE SEQUENCE [LARGE SCALE GENOMIC DNA]</scope>
    <source>
        <strain evidence="2 3">ATCC BAA-344</strain>
    </source>
</reference>
<dbReference type="HOGENOM" id="CLU_025711_1_2_9"/>
<organism evidence="2 3">
    <name type="scientific">Pediococcus claussenii (strain ATCC BAA-344 / DSM 14800 / JCM 18046 / KCTC 3811 / LMG 21948 / P06)</name>
    <dbReference type="NCBI Taxonomy" id="701521"/>
    <lineage>
        <taxon>Bacteria</taxon>
        <taxon>Bacillati</taxon>
        <taxon>Bacillota</taxon>
        <taxon>Bacilli</taxon>
        <taxon>Lactobacillales</taxon>
        <taxon>Lactobacillaceae</taxon>
        <taxon>Pediococcus</taxon>
    </lineage>
</organism>
<dbReference type="Gene3D" id="3.40.50.720">
    <property type="entry name" value="NAD(P)-binding Rossmann-like Domain"/>
    <property type="match status" value="1"/>
</dbReference>
<dbReference type="InterPro" id="IPR016040">
    <property type="entry name" value="NAD(P)-bd_dom"/>
</dbReference>
<dbReference type="KEGG" id="pce:PECL_1669"/>
<dbReference type="AlphaFoldDB" id="G8PB97"/>
<sequence length="216" mass="23971">MRVLVIGANGKTGLDISERLLKSGVRVSGSVHSEHKEDLLTKMGVTILKMDLMKESINQLAEKMTNIDAVVFAAGASQERADLAVWIDLDGMVKTVEAAKKAGIERYIMISAAGAESRDTWNIYDIPLYYVSKYYAEQWLENSGMKYTIIRPAILTDEDPTNMVGLKPGNPYISRKDVANVTEWSLKNMEAVNKAFNLYQGSIPVSELGEVSFENE</sequence>
<evidence type="ECO:0000313" key="3">
    <source>
        <dbReference type="Proteomes" id="UP000005444"/>
    </source>
</evidence>
<dbReference type="InterPro" id="IPR036291">
    <property type="entry name" value="NAD(P)-bd_dom_sf"/>
</dbReference>
<accession>G8PB97</accession>
<dbReference type="PANTHER" id="PTHR15020">
    <property type="entry name" value="FLAVIN REDUCTASE-RELATED"/>
    <property type="match status" value="1"/>
</dbReference>
<dbReference type="PATRIC" id="fig|701521.8.peg.1570"/>
<dbReference type="Pfam" id="PF13460">
    <property type="entry name" value="NAD_binding_10"/>
    <property type="match status" value="1"/>
</dbReference>
<dbReference type="EMBL" id="CP003137">
    <property type="protein sequence ID" value="AEV95886.1"/>
    <property type="molecule type" value="Genomic_DNA"/>
</dbReference>
<gene>
    <name evidence="2" type="ordered locus">PECL_1669</name>
</gene>
<keyword evidence="3" id="KW-1185">Reference proteome</keyword>
<dbReference type="CDD" id="cd05243">
    <property type="entry name" value="SDR_a5"/>
    <property type="match status" value="1"/>
</dbReference>
<dbReference type="eggNOG" id="COG0702">
    <property type="taxonomic scope" value="Bacteria"/>
</dbReference>
<dbReference type="STRING" id="701521.PECL_1669"/>
<dbReference type="PANTHER" id="PTHR15020:SF50">
    <property type="entry name" value="UPF0659 PROTEIN YMR090W"/>
    <property type="match status" value="1"/>
</dbReference>
<evidence type="ECO:0000313" key="2">
    <source>
        <dbReference type="EMBL" id="AEV95886.1"/>
    </source>
</evidence>
<protein>
    <recommendedName>
        <fullName evidence="1">NAD(P)-binding domain-containing protein</fullName>
    </recommendedName>
</protein>
<evidence type="ECO:0000259" key="1">
    <source>
        <dbReference type="Pfam" id="PF13460"/>
    </source>
</evidence>
<dbReference type="Proteomes" id="UP000005444">
    <property type="component" value="Chromosome"/>
</dbReference>
<dbReference type="SUPFAM" id="SSF51735">
    <property type="entry name" value="NAD(P)-binding Rossmann-fold domains"/>
    <property type="match status" value="1"/>
</dbReference>
<proteinExistence type="predicted"/>
<feature type="domain" description="NAD(P)-binding" evidence="1">
    <location>
        <begin position="7"/>
        <end position="182"/>
    </location>
</feature>